<protein>
    <recommendedName>
        <fullName evidence="3">Sugar phosphate isomerase/epimerase</fullName>
    </recommendedName>
</protein>
<dbReference type="Gene3D" id="3.40.50.150">
    <property type="entry name" value="Vaccinia Virus protein VP39"/>
    <property type="match status" value="1"/>
</dbReference>
<sequence length="77" mass="7435">MIQFADIAAGKTVPAAARCDIGPWTDCIAGGPSLDEWTEAIAAAGFVSVAVGSPTDTFAGAAGGPPHTGQVPGIPGA</sequence>
<dbReference type="InterPro" id="IPR029063">
    <property type="entry name" value="SAM-dependent_MTases_sf"/>
</dbReference>
<evidence type="ECO:0000313" key="2">
    <source>
        <dbReference type="Proteomes" id="UP000295818"/>
    </source>
</evidence>
<reference evidence="1 2" key="1">
    <citation type="journal article" date="2015" name="Stand. Genomic Sci.">
        <title>Genomic Encyclopedia of Bacterial and Archaeal Type Strains, Phase III: the genomes of soil and plant-associated and newly described type strains.</title>
        <authorList>
            <person name="Whitman W.B."/>
            <person name="Woyke T."/>
            <person name="Klenk H.P."/>
            <person name="Zhou Y."/>
            <person name="Lilburn T.G."/>
            <person name="Beck B.J."/>
            <person name="De Vos P."/>
            <person name="Vandamme P."/>
            <person name="Eisen J.A."/>
            <person name="Garrity G."/>
            <person name="Hugenholtz P."/>
            <person name="Kyrpides N.C."/>
        </authorList>
    </citation>
    <scope>NUCLEOTIDE SEQUENCE [LARGE SCALE GENOMIC DNA]</scope>
    <source>
        <strain evidence="1 2">VKM Ac-2538</strain>
    </source>
</reference>
<evidence type="ECO:0000313" key="1">
    <source>
        <dbReference type="EMBL" id="TCO11406.1"/>
    </source>
</evidence>
<gene>
    <name evidence="1" type="ORF">EV644_13169</name>
</gene>
<dbReference type="RefSeq" id="WP_132196294.1">
    <property type="nucleotide sequence ID" value="NZ_SLWM01000031.1"/>
</dbReference>
<comment type="caution">
    <text evidence="1">The sequence shown here is derived from an EMBL/GenBank/DDBJ whole genome shotgun (WGS) entry which is preliminary data.</text>
</comment>
<evidence type="ECO:0008006" key="3">
    <source>
        <dbReference type="Google" id="ProtNLM"/>
    </source>
</evidence>
<accession>A0ABY2B8F7</accession>
<keyword evidence="2" id="KW-1185">Reference proteome</keyword>
<proteinExistence type="predicted"/>
<dbReference type="EMBL" id="SLWM01000031">
    <property type="protein sequence ID" value="TCO11406.1"/>
    <property type="molecule type" value="Genomic_DNA"/>
</dbReference>
<organism evidence="1 2">
    <name type="scientific">Kribbella orskensis</name>
    <dbReference type="NCBI Taxonomy" id="2512216"/>
    <lineage>
        <taxon>Bacteria</taxon>
        <taxon>Bacillati</taxon>
        <taxon>Actinomycetota</taxon>
        <taxon>Actinomycetes</taxon>
        <taxon>Propionibacteriales</taxon>
        <taxon>Kribbellaceae</taxon>
        <taxon>Kribbella</taxon>
    </lineage>
</organism>
<name>A0ABY2B8F7_9ACTN</name>
<dbReference type="Proteomes" id="UP000295818">
    <property type="component" value="Unassembled WGS sequence"/>
</dbReference>